<evidence type="ECO:0000259" key="1">
    <source>
        <dbReference type="Pfam" id="PF03372"/>
    </source>
</evidence>
<proteinExistence type="predicted"/>
<evidence type="ECO:0000313" key="2">
    <source>
        <dbReference type="EMBL" id="KAK9991977.1"/>
    </source>
</evidence>
<dbReference type="InterPro" id="IPR036691">
    <property type="entry name" value="Endo/exonu/phosph_ase_sf"/>
</dbReference>
<dbReference type="Proteomes" id="UP001459277">
    <property type="component" value="Unassembled WGS sequence"/>
</dbReference>
<sequence length="279" mass="32035">MNILLWNCRGALNADFTRRIYEMAVNHYPSIMVLTETRVGGERAARIIEKLPFDGSFTTDTIGYAGGLWLLWKKEEVEVCVLSSTEQEIHASIKVSNSNLSWLFSSIYASPRLSERKILWANLAQVAQLHNLPWLMMGDFNEILSGEDKLGGRQINLNRALEFKDCIDACNFLDLGFSGPKYTWSNLRQISNLILEQIDRCFANPSWRMLFPEASVTHLLRVFSDHCHVLLELLRPPTINPNKPFRFQTMWIHHPDFHAVVKTAWDMDPPLPSAIDNFT</sequence>
<protein>
    <recommendedName>
        <fullName evidence="1">Endonuclease/exonuclease/phosphatase domain-containing protein</fullName>
    </recommendedName>
</protein>
<dbReference type="Gene3D" id="3.60.10.10">
    <property type="entry name" value="Endonuclease/exonuclease/phosphatase"/>
    <property type="match status" value="1"/>
</dbReference>
<dbReference type="AlphaFoldDB" id="A0AAW2C1J4"/>
<name>A0AAW2C1J4_9ROSI</name>
<dbReference type="GO" id="GO:0003824">
    <property type="term" value="F:catalytic activity"/>
    <property type="evidence" value="ECO:0007669"/>
    <property type="project" value="InterPro"/>
</dbReference>
<feature type="domain" description="Endonuclease/exonuclease/phosphatase" evidence="1">
    <location>
        <begin position="5"/>
        <end position="226"/>
    </location>
</feature>
<comment type="caution">
    <text evidence="2">The sequence shown here is derived from an EMBL/GenBank/DDBJ whole genome shotgun (WGS) entry which is preliminary data.</text>
</comment>
<evidence type="ECO:0000313" key="3">
    <source>
        <dbReference type="Proteomes" id="UP001459277"/>
    </source>
</evidence>
<dbReference type="PANTHER" id="PTHR35218:SF9">
    <property type="entry name" value="ENDONUCLEASE_EXONUCLEASE_PHOSPHATASE DOMAIN-CONTAINING PROTEIN"/>
    <property type="match status" value="1"/>
</dbReference>
<organism evidence="2 3">
    <name type="scientific">Lithocarpus litseifolius</name>
    <dbReference type="NCBI Taxonomy" id="425828"/>
    <lineage>
        <taxon>Eukaryota</taxon>
        <taxon>Viridiplantae</taxon>
        <taxon>Streptophyta</taxon>
        <taxon>Embryophyta</taxon>
        <taxon>Tracheophyta</taxon>
        <taxon>Spermatophyta</taxon>
        <taxon>Magnoliopsida</taxon>
        <taxon>eudicotyledons</taxon>
        <taxon>Gunneridae</taxon>
        <taxon>Pentapetalae</taxon>
        <taxon>rosids</taxon>
        <taxon>fabids</taxon>
        <taxon>Fagales</taxon>
        <taxon>Fagaceae</taxon>
        <taxon>Lithocarpus</taxon>
    </lineage>
</organism>
<dbReference type="PANTHER" id="PTHR35218">
    <property type="entry name" value="RNASE H DOMAIN-CONTAINING PROTEIN"/>
    <property type="match status" value="1"/>
</dbReference>
<dbReference type="SUPFAM" id="SSF56219">
    <property type="entry name" value="DNase I-like"/>
    <property type="match status" value="1"/>
</dbReference>
<dbReference type="InterPro" id="IPR005135">
    <property type="entry name" value="Endo/exonuclease/phosphatase"/>
</dbReference>
<dbReference type="EMBL" id="JAZDWU010000009">
    <property type="protein sequence ID" value="KAK9991977.1"/>
    <property type="molecule type" value="Genomic_DNA"/>
</dbReference>
<accession>A0AAW2C1J4</accession>
<dbReference type="Pfam" id="PF03372">
    <property type="entry name" value="Exo_endo_phos"/>
    <property type="match status" value="1"/>
</dbReference>
<gene>
    <name evidence="2" type="ORF">SO802_026962</name>
</gene>
<keyword evidence="3" id="KW-1185">Reference proteome</keyword>
<reference evidence="2 3" key="1">
    <citation type="submission" date="2024-01" db="EMBL/GenBank/DDBJ databases">
        <title>A telomere-to-telomere, gap-free genome of sweet tea (Lithocarpus litseifolius).</title>
        <authorList>
            <person name="Zhou J."/>
        </authorList>
    </citation>
    <scope>NUCLEOTIDE SEQUENCE [LARGE SCALE GENOMIC DNA]</scope>
    <source>
        <strain evidence="2">Zhou-2022a</strain>
        <tissue evidence="2">Leaf</tissue>
    </source>
</reference>